<evidence type="ECO:0000313" key="18">
    <source>
        <dbReference type="EMBL" id="GAX06117.1"/>
    </source>
</evidence>
<keyword evidence="5 18" id="KW-0121">Carboxypeptidase</keyword>
<feature type="active site" evidence="13">
    <location>
        <position position="130"/>
    </location>
</feature>
<keyword evidence="10" id="KW-0573">Peptidoglycan synthesis</keyword>
<evidence type="ECO:0000259" key="17">
    <source>
        <dbReference type="SMART" id="SM00936"/>
    </source>
</evidence>
<sequence precursor="true">MLNKSPKYSLRFGLFLCVFVVTLLFGGFSARAATPDLQVKSAIAVDANTGQILYQKNDQQKLPIASMTKLLSVYIVLREIKAGRLHWNQQVAISPEIAKMSRNPDLTNVPLSANRTYTVRELYQASLITSANGAVSALGNAVSGSPHRFIDKMRTTAKQLHLTSAHIVTASGITNGQAGKLGYPSVAKNDENTMSAQDVARLAQVLLKDYPEILQTTQLSKAWFDKGGSSQTRMQNWDMMLRGLSQYQSNLPVDGLKTGTSKAAGGNFTGTVSKHGHRIITVVMHAQNKKTGDPARFVQTRYLMDWVYASYRPVTLNTQTYQLSNVKVPMGKVKTAEITAAKPTTVWLGKRQSRTQLKSQLLIDTGHQEKDGLKAPLAANTTVGKVRLTLAGKTISQIDDSDTVSLPVKTIYNIKQANWLVRTWRDFLSLF</sequence>
<evidence type="ECO:0000256" key="13">
    <source>
        <dbReference type="PIRSR" id="PIRSR618044-1"/>
    </source>
</evidence>
<evidence type="ECO:0000256" key="7">
    <source>
        <dbReference type="ARBA" id="ARBA00022729"/>
    </source>
</evidence>
<comment type="catalytic activity">
    <reaction evidence="12">
        <text>Preferential cleavage: (Ac)2-L-Lys-D-Ala-|-D-Ala. Also transpeptidation of peptidyl-alanyl moieties that are N-acyl substituents of D-alanine.</text>
        <dbReference type="EC" id="3.4.16.4"/>
    </reaction>
</comment>
<reference evidence="18 19" key="1">
    <citation type="submission" date="2015-11" db="EMBL/GenBank/DDBJ databases">
        <title>Draft genome sequences of new species of the genus Lactobacillus isolated from orchardgrass silage.</title>
        <authorList>
            <person name="Tohno M."/>
            <person name="Tanizawa Y."/>
            <person name="Arita M."/>
        </authorList>
    </citation>
    <scope>NUCLEOTIDE SEQUENCE [LARGE SCALE GENOMIC DNA]</scope>
    <source>
        <strain evidence="18 19">IWT25</strain>
    </source>
</reference>
<evidence type="ECO:0000256" key="2">
    <source>
        <dbReference type="ARBA" id="ARBA00004752"/>
    </source>
</evidence>
<gene>
    <name evidence="18" type="primary">dacC_2</name>
    <name evidence="18" type="ORF">IWT25_01442</name>
</gene>
<protein>
    <recommendedName>
        <fullName evidence="4">serine-type D-Ala-D-Ala carboxypeptidase</fullName>
        <ecNumber evidence="4">3.4.16.4</ecNumber>
    </recommendedName>
</protein>
<evidence type="ECO:0000256" key="5">
    <source>
        <dbReference type="ARBA" id="ARBA00022645"/>
    </source>
</evidence>
<accession>A0A1Z5IWJ5</accession>
<evidence type="ECO:0000256" key="6">
    <source>
        <dbReference type="ARBA" id="ARBA00022670"/>
    </source>
</evidence>
<dbReference type="InterPro" id="IPR001967">
    <property type="entry name" value="Peptidase_S11_N"/>
</dbReference>
<dbReference type="InterPro" id="IPR018044">
    <property type="entry name" value="Peptidase_S11"/>
</dbReference>
<dbReference type="InterPro" id="IPR012907">
    <property type="entry name" value="Peptidase_S11_C"/>
</dbReference>
<evidence type="ECO:0000256" key="11">
    <source>
        <dbReference type="ARBA" id="ARBA00023316"/>
    </source>
</evidence>
<evidence type="ECO:0000256" key="9">
    <source>
        <dbReference type="ARBA" id="ARBA00022960"/>
    </source>
</evidence>
<dbReference type="Gene3D" id="2.60.410.10">
    <property type="entry name" value="D-Ala-D-Ala carboxypeptidase, C-terminal domain"/>
    <property type="match status" value="1"/>
</dbReference>
<name>A0A1Z5IWJ5_9LACO</name>
<dbReference type="Proteomes" id="UP000198414">
    <property type="component" value="Unassembled WGS sequence"/>
</dbReference>
<proteinExistence type="inferred from homology"/>
<evidence type="ECO:0000256" key="16">
    <source>
        <dbReference type="SAM" id="SignalP"/>
    </source>
</evidence>
<evidence type="ECO:0000256" key="14">
    <source>
        <dbReference type="PIRSR" id="PIRSR618044-2"/>
    </source>
</evidence>
<feature type="domain" description="Peptidase S11 D-Ala-D-Ala carboxypeptidase A C-terminal" evidence="17">
    <location>
        <begin position="311"/>
        <end position="416"/>
    </location>
</feature>
<feature type="active site" description="Proton acceptor" evidence="13">
    <location>
        <position position="69"/>
    </location>
</feature>
<dbReference type="EMBL" id="BCMI01000012">
    <property type="protein sequence ID" value="GAX06117.1"/>
    <property type="molecule type" value="Genomic_DNA"/>
</dbReference>
<evidence type="ECO:0000313" key="19">
    <source>
        <dbReference type="Proteomes" id="UP000198414"/>
    </source>
</evidence>
<keyword evidence="7 16" id="KW-0732">Signal</keyword>
<dbReference type="InterPro" id="IPR015956">
    <property type="entry name" value="Peniciliin-bd_prot_C_sf"/>
</dbReference>
<evidence type="ECO:0000256" key="3">
    <source>
        <dbReference type="ARBA" id="ARBA00007164"/>
    </source>
</evidence>
<dbReference type="GO" id="GO:0006508">
    <property type="term" value="P:proteolysis"/>
    <property type="evidence" value="ECO:0007669"/>
    <property type="project" value="UniProtKB-KW"/>
</dbReference>
<dbReference type="GO" id="GO:0008360">
    <property type="term" value="P:regulation of cell shape"/>
    <property type="evidence" value="ECO:0007669"/>
    <property type="project" value="UniProtKB-KW"/>
</dbReference>
<dbReference type="RefSeq" id="WP_180949753.1">
    <property type="nucleotide sequence ID" value="NZ_BCMI01000012.1"/>
</dbReference>
<dbReference type="GO" id="GO:0071555">
    <property type="term" value="P:cell wall organization"/>
    <property type="evidence" value="ECO:0007669"/>
    <property type="project" value="UniProtKB-KW"/>
</dbReference>
<dbReference type="GO" id="GO:0009252">
    <property type="term" value="P:peptidoglycan biosynthetic process"/>
    <property type="evidence" value="ECO:0007669"/>
    <property type="project" value="UniProtKB-UniPathway"/>
</dbReference>
<comment type="function">
    <text evidence="1">Removes C-terminal D-alanyl residues from sugar-peptide cell wall precursors.</text>
</comment>
<dbReference type="EC" id="3.4.16.4" evidence="4"/>
<dbReference type="Pfam" id="PF07943">
    <property type="entry name" value="PBP5_C"/>
    <property type="match status" value="1"/>
</dbReference>
<dbReference type="PANTHER" id="PTHR21581">
    <property type="entry name" value="D-ALANYL-D-ALANINE CARBOXYPEPTIDASE"/>
    <property type="match status" value="1"/>
</dbReference>
<dbReference type="SUPFAM" id="SSF56601">
    <property type="entry name" value="beta-lactamase/transpeptidase-like"/>
    <property type="match status" value="1"/>
</dbReference>
<comment type="pathway">
    <text evidence="2">Cell wall biogenesis; peptidoglycan biosynthesis.</text>
</comment>
<keyword evidence="9" id="KW-0133">Cell shape</keyword>
<evidence type="ECO:0000256" key="12">
    <source>
        <dbReference type="ARBA" id="ARBA00034000"/>
    </source>
</evidence>
<keyword evidence="6" id="KW-0645">Protease</keyword>
<feature type="chain" id="PRO_5012938759" description="serine-type D-Ala-D-Ala carboxypeptidase" evidence="16">
    <location>
        <begin position="33"/>
        <end position="431"/>
    </location>
</feature>
<dbReference type="Gene3D" id="3.40.710.10">
    <property type="entry name" value="DD-peptidase/beta-lactamase superfamily"/>
    <property type="match status" value="1"/>
</dbReference>
<dbReference type="SMART" id="SM00936">
    <property type="entry name" value="PBP5_C"/>
    <property type="match status" value="1"/>
</dbReference>
<dbReference type="Pfam" id="PF00768">
    <property type="entry name" value="Peptidase_S11"/>
    <property type="match status" value="1"/>
</dbReference>
<comment type="caution">
    <text evidence="18">The sequence shown here is derived from an EMBL/GenBank/DDBJ whole genome shotgun (WGS) entry which is preliminary data.</text>
</comment>
<evidence type="ECO:0000256" key="1">
    <source>
        <dbReference type="ARBA" id="ARBA00003217"/>
    </source>
</evidence>
<dbReference type="InterPro" id="IPR037167">
    <property type="entry name" value="Peptidase_S11_C_sf"/>
</dbReference>
<evidence type="ECO:0000256" key="8">
    <source>
        <dbReference type="ARBA" id="ARBA00022801"/>
    </source>
</evidence>
<comment type="similarity">
    <text evidence="3 15">Belongs to the peptidase S11 family.</text>
</comment>
<keyword evidence="11" id="KW-0961">Cell wall biogenesis/degradation</keyword>
<dbReference type="AlphaFoldDB" id="A0A1Z5IWJ5"/>
<dbReference type="InterPro" id="IPR012338">
    <property type="entry name" value="Beta-lactam/transpept-like"/>
</dbReference>
<dbReference type="PANTHER" id="PTHR21581:SF11">
    <property type="entry name" value="D-ALANYL-D-ALANINE CARBOXYPEPTIDASE DACA"/>
    <property type="match status" value="1"/>
</dbReference>
<dbReference type="UniPathway" id="UPA00219"/>
<evidence type="ECO:0000256" key="10">
    <source>
        <dbReference type="ARBA" id="ARBA00022984"/>
    </source>
</evidence>
<organism evidence="18 19">
    <name type="scientific">Secundilactobacillus pentosiphilus</name>
    <dbReference type="NCBI Taxonomy" id="1714682"/>
    <lineage>
        <taxon>Bacteria</taxon>
        <taxon>Bacillati</taxon>
        <taxon>Bacillota</taxon>
        <taxon>Bacilli</taxon>
        <taxon>Lactobacillales</taxon>
        <taxon>Lactobacillaceae</taxon>
        <taxon>Secundilactobacillus</taxon>
    </lineage>
</organism>
<dbReference type="GO" id="GO:0009002">
    <property type="term" value="F:serine-type D-Ala-D-Ala carboxypeptidase activity"/>
    <property type="evidence" value="ECO:0007669"/>
    <property type="project" value="UniProtKB-EC"/>
</dbReference>
<feature type="signal peptide" evidence="16">
    <location>
        <begin position="1"/>
        <end position="32"/>
    </location>
</feature>
<evidence type="ECO:0000256" key="15">
    <source>
        <dbReference type="RuleBase" id="RU004016"/>
    </source>
</evidence>
<feature type="active site" description="Acyl-ester intermediate" evidence="13">
    <location>
        <position position="66"/>
    </location>
</feature>
<evidence type="ECO:0000256" key="4">
    <source>
        <dbReference type="ARBA" id="ARBA00012448"/>
    </source>
</evidence>
<dbReference type="SUPFAM" id="SSF69189">
    <property type="entry name" value="Penicillin-binding protein associated domain"/>
    <property type="match status" value="1"/>
</dbReference>
<dbReference type="PRINTS" id="PR00725">
    <property type="entry name" value="DADACBPTASE1"/>
</dbReference>
<feature type="binding site" evidence="14">
    <location>
        <position position="257"/>
    </location>
    <ligand>
        <name>substrate</name>
    </ligand>
</feature>
<keyword evidence="8" id="KW-0378">Hydrolase</keyword>